<dbReference type="EMBL" id="JOJR01000897">
    <property type="protein sequence ID" value="RCN33569.1"/>
    <property type="molecule type" value="Genomic_DNA"/>
</dbReference>
<evidence type="ECO:0008006" key="7">
    <source>
        <dbReference type="Google" id="ProtNLM"/>
    </source>
</evidence>
<evidence type="ECO:0000256" key="2">
    <source>
        <dbReference type="ARBA" id="ARBA00007658"/>
    </source>
</evidence>
<dbReference type="GO" id="GO:0044322">
    <property type="term" value="C:endoplasmic reticulum quality control compartment"/>
    <property type="evidence" value="ECO:0007669"/>
    <property type="project" value="GOC"/>
</dbReference>
<evidence type="ECO:0000313" key="6">
    <source>
        <dbReference type="Proteomes" id="UP000252519"/>
    </source>
</evidence>
<keyword evidence="4" id="KW-0325">Glycoprotein</keyword>
<dbReference type="Gene3D" id="1.50.10.10">
    <property type="match status" value="1"/>
</dbReference>
<comment type="subcellular location">
    <subcellularLocation>
        <location evidence="1">Endoplasmic reticulum</location>
    </subcellularLocation>
</comment>
<dbReference type="Proteomes" id="UP000252519">
    <property type="component" value="Unassembled WGS sequence"/>
</dbReference>
<dbReference type="InterPro" id="IPR012341">
    <property type="entry name" value="6hp_glycosidase-like_sf"/>
</dbReference>
<dbReference type="GO" id="GO:1904380">
    <property type="term" value="P:endoplasmic reticulum mannose trimming"/>
    <property type="evidence" value="ECO:0007669"/>
    <property type="project" value="InterPro"/>
</dbReference>
<dbReference type="InterPro" id="IPR044674">
    <property type="entry name" value="EDEM1/2/3"/>
</dbReference>
<comment type="similarity">
    <text evidence="2">Belongs to the glycosyl hydrolase 47 family.</text>
</comment>
<dbReference type="PANTHER" id="PTHR45679">
    <property type="entry name" value="ER DEGRADATION-ENHANCING ALPHA-MANNOSIDASE-LIKE PROTEIN 2"/>
    <property type="match status" value="1"/>
</dbReference>
<dbReference type="InterPro" id="IPR036026">
    <property type="entry name" value="Seven-hairpin_glycosidases"/>
</dbReference>
<keyword evidence="3" id="KW-0256">Endoplasmic reticulum</keyword>
<evidence type="ECO:0000256" key="4">
    <source>
        <dbReference type="ARBA" id="ARBA00023180"/>
    </source>
</evidence>
<accession>A0A368FRC2</accession>
<evidence type="ECO:0000313" key="5">
    <source>
        <dbReference type="EMBL" id="RCN33569.1"/>
    </source>
</evidence>
<dbReference type="STRING" id="29170.A0A368FRC2"/>
<dbReference type="GO" id="GO:0004571">
    <property type="term" value="F:mannosyl-oligosaccharide 1,2-alpha-mannosidase activity"/>
    <property type="evidence" value="ECO:0007669"/>
    <property type="project" value="InterPro"/>
</dbReference>
<dbReference type="GO" id="GO:0016020">
    <property type="term" value="C:membrane"/>
    <property type="evidence" value="ECO:0007669"/>
    <property type="project" value="InterPro"/>
</dbReference>
<comment type="caution">
    <text evidence="5">The sequence shown here is derived from an EMBL/GenBank/DDBJ whole genome shotgun (WGS) entry which is preliminary data.</text>
</comment>
<dbReference type="SUPFAM" id="SSF48225">
    <property type="entry name" value="Seven-hairpin glycosidases"/>
    <property type="match status" value="1"/>
</dbReference>
<dbReference type="PANTHER" id="PTHR45679:SF2">
    <property type="entry name" value="ER DEGRADATION-ENHANCING ALPHA-MANNOSIDASE-LIKE PROTEIN 3"/>
    <property type="match status" value="1"/>
</dbReference>
<dbReference type="OrthoDB" id="8118055at2759"/>
<keyword evidence="6" id="KW-1185">Reference proteome</keyword>
<dbReference type="AlphaFoldDB" id="A0A368FRC2"/>
<evidence type="ECO:0000256" key="1">
    <source>
        <dbReference type="ARBA" id="ARBA00004240"/>
    </source>
</evidence>
<reference evidence="5 6" key="1">
    <citation type="submission" date="2014-10" db="EMBL/GenBank/DDBJ databases">
        <title>Draft genome of the hookworm Ancylostoma caninum.</title>
        <authorList>
            <person name="Mitreva M."/>
        </authorList>
    </citation>
    <scope>NUCLEOTIDE SEQUENCE [LARGE SCALE GENOMIC DNA]</scope>
    <source>
        <strain evidence="5 6">Baltimore</strain>
    </source>
</reference>
<dbReference type="InterPro" id="IPR001382">
    <property type="entry name" value="Glyco_hydro_47"/>
</dbReference>
<organism evidence="5 6">
    <name type="scientific">Ancylostoma caninum</name>
    <name type="common">Dog hookworm</name>
    <dbReference type="NCBI Taxonomy" id="29170"/>
    <lineage>
        <taxon>Eukaryota</taxon>
        <taxon>Metazoa</taxon>
        <taxon>Ecdysozoa</taxon>
        <taxon>Nematoda</taxon>
        <taxon>Chromadorea</taxon>
        <taxon>Rhabditida</taxon>
        <taxon>Rhabditina</taxon>
        <taxon>Rhabditomorpha</taxon>
        <taxon>Strongyloidea</taxon>
        <taxon>Ancylostomatidae</taxon>
        <taxon>Ancylostomatinae</taxon>
        <taxon>Ancylostoma</taxon>
    </lineage>
</organism>
<evidence type="ECO:0000256" key="3">
    <source>
        <dbReference type="ARBA" id="ARBA00022824"/>
    </source>
</evidence>
<sequence length="154" mass="17353">MVTGRTNSSFSLYFAGHLLAELLRAKDPTRLKWYNDRQLLKMAEDIGNRLLPAFNTSSGIPYSRINLRYGMLDHLKRQRDTCTACGGTMLLEMAALSRLTGNSIYEEKARKAMDFLWGQRHRASDLMGTVLNVHSGDWVRRGTAVSSLSGLELK</sequence>
<dbReference type="Pfam" id="PF01532">
    <property type="entry name" value="Glyco_hydro_47"/>
    <property type="match status" value="1"/>
</dbReference>
<gene>
    <name evidence="5" type="ORF">ANCCAN_20591</name>
</gene>
<dbReference type="GO" id="GO:0005975">
    <property type="term" value="P:carbohydrate metabolic process"/>
    <property type="evidence" value="ECO:0007669"/>
    <property type="project" value="InterPro"/>
</dbReference>
<dbReference type="GO" id="GO:0005509">
    <property type="term" value="F:calcium ion binding"/>
    <property type="evidence" value="ECO:0007669"/>
    <property type="project" value="InterPro"/>
</dbReference>
<protein>
    <recommendedName>
        <fullName evidence="7">Alpha-1,2-Mannosidase</fullName>
    </recommendedName>
</protein>
<name>A0A368FRC2_ANCCA</name>
<proteinExistence type="inferred from homology"/>